<keyword evidence="5" id="KW-1185">Reference proteome</keyword>
<comment type="caution">
    <text evidence="3">The sequence shown here is derived from an EMBL/GenBank/DDBJ whole genome shotgun (WGS) entry which is preliminary data.</text>
</comment>
<dbReference type="EMBL" id="JADRCP010000007">
    <property type="protein sequence ID" value="MBK5178116.1"/>
    <property type="molecule type" value="Genomic_DNA"/>
</dbReference>
<dbReference type="AlphaFoldDB" id="A0A9D7FZZ8"/>
<reference evidence="3 5" key="1">
    <citation type="submission" date="2020-11" db="EMBL/GenBank/DDBJ databases">
        <title>Insectihabitans protaetiae gen. nov. sp. nov. and Insectihabitans allomyrinae sp. nov., isolated from larvae of Protaetia brevitarsis seulensis and Allomyrina dichotoma, respectively.</title>
        <authorList>
            <person name="Lee S.D."/>
            <person name="Byeon Y.-S."/>
            <person name="Kim S.-M."/>
            <person name="Yang H.L."/>
            <person name="Kim I.S."/>
        </authorList>
    </citation>
    <scope>NUCLEOTIDE SEQUENCE</scope>
    <source>
        <strain evidence="3">CWB-B4</strain>
        <strain evidence="2 5">CWB-B43</strain>
    </source>
</reference>
<evidence type="ECO:0000313" key="5">
    <source>
        <dbReference type="Proteomes" id="UP001296969"/>
    </source>
</evidence>
<dbReference type="EMBL" id="JADRCQ010000007">
    <property type="protein sequence ID" value="MBK5074806.1"/>
    <property type="molecule type" value="Genomic_DNA"/>
</dbReference>
<feature type="region of interest" description="Disordered" evidence="1">
    <location>
        <begin position="541"/>
        <end position="596"/>
    </location>
</feature>
<name>A0A9D7FZZ8_9GAMM</name>
<feature type="compositionally biased region" description="Pro residues" evidence="1">
    <location>
        <begin position="574"/>
        <end position="584"/>
    </location>
</feature>
<proteinExistence type="predicted"/>
<dbReference type="Proteomes" id="UP001296969">
    <property type="component" value="Unassembled WGS sequence"/>
</dbReference>
<feature type="compositionally biased region" description="Polar residues" evidence="1">
    <location>
        <begin position="543"/>
        <end position="556"/>
    </location>
</feature>
<sequence>MRFIRKSLYTLLALILVLAIAVYFIAQTSYAARWVSQWVTDNTPYQLSLDHLDYSITSPYQLVLNDVEFSQQKQSPLLKAKKVTLELTSSFWQTPMYFSALELEDGTLNLSSQNAIELAPGSDRFQLRNMTLNVDSPELSLQGEKVNGGIIPWTLTNSFLPEKDNRFEFSADKLVVNGIDTHKVLVQGEVKDHQILFNNVGADLANGQLTGNGKRTADGKWQIESLRLSEVKYQSPLELDQLLDQLNQRISNTDISLNRLDLINTNIQGPEWAFSDFTLSMKDLEFIKGRWQATSGSALMNASDMIYNDNHLVSPVLSLELENNSIKIKQFSSRWQDGLVRATGNWQRDTQTLMLDDVAFTALLYTLPKDWLAQLKQVQPEWLRELHITKLAANRNILIDITPDFPFQFTSIDSNGSNLYLVKNRQVGLWGGTLSFNASDATLNKIDLRHPSFTLNATPETITISDISAFTKEGLIEANATLSQQPERALSLTLNGRSVPVDILQSWGWQAIPLQGNGTIALQLNGDLIDKQSGKPELKGSLKMTSDTGQQLTQYPAGQKAIPEEPQAITPEPIIDPPVAPAPPSEQDAPEASPFG</sequence>
<dbReference type="RefSeq" id="WP_228399252.1">
    <property type="nucleotide sequence ID" value="NZ_JADRCP010000007.1"/>
</dbReference>
<evidence type="ECO:0000313" key="4">
    <source>
        <dbReference type="Proteomes" id="UP000807542"/>
    </source>
</evidence>
<protein>
    <submittedName>
        <fullName evidence="3">AsmA family protein</fullName>
    </submittedName>
</protein>
<accession>A0A9D7FZZ8</accession>
<evidence type="ECO:0000256" key="1">
    <source>
        <dbReference type="SAM" id="MobiDB-lite"/>
    </source>
</evidence>
<dbReference type="Proteomes" id="UP000807542">
    <property type="component" value="Unassembled WGS sequence"/>
</dbReference>
<evidence type="ECO:0000313" key="3">
    <source>
        <dbReference type="EMBL" id="MBK5178116.1"/>
    </source>
</evidence>
<organism evidence="3 4">
    <name type="scientific">Limnobaculum xujianqingii</name>
    <dbReference type="NCBI Taxonomy" id="2738837"/>
    <lineage>
        <taxon>Bacteria</taxon>
        <taxon>Pseudomonadati</taxon>
        <taxon>Pseudomonadota</taxon>
        <taxon>Gammaproteobacteria</taxon>
        <taxon>Enterobacterales</taxon>
        <taxon>Budviciaceae</taxon>
        <taxon>Limnobaculum</taxon>
    </lineage>
</organism>
<evidence type="ECO:0000313" key="2">
    <source>
        <dbReference type="EMBL" id="MBK5074806.1"/>
    </source>
</evidence>
<gene>
    <name evidence="3" type="ORF">I2492_17495</name>
    <name evidence="2" type="ORF">I2493_17490</name>
</gene>